<name>A0ABD2IT62_9BILA</name>
<dbReference type="Gene3D" id="2.10.25.10">
    <property type="entry name" value="Laminin"/>
    <property type="match status" value="4"/>
</dbReference>
<dbReference type="InterPro" id="IPR013032">
    <property type="entry name" value="EGF-like_CS"/>
</dbReference>
<keyword evidence="8" id="KW-0472">Membrane</keyword>
<organism evidence="11 12">
    <name type="scientific">Heterodera trifolii</name>
    <dbReference type="NCBI Taxonomy" id="157864"/>
    <lineage>
        <taxon>Eukaryota</taxon>
        <taxon>Metazoa</taxon>
        <taxon>Ecdysozoa</taxon>
        <taxon>Nematoda</taxon>
        <taxon>Chromadorea</taxon>
        <taxon>Rhabditida</taxon>
        <taxon>Tylenchina</taxon>
        <taxon>Tylenchomorpha</taxon>
        <taxon>Tylenchoidea</taxon>
        <taxon>Heteroderidae</taxon>
        <taxon>Heteroderinae</taxon>
        <taxon>Heterodera</taxon>
    </lineage>
</organism>
<dbReference type="InterPro" id="IPR001774">
    <property type="entry name" value="DSL"/>
</dbReference>
<proteinExistence type="predicted"/>
<feature type="compositionally biased region" description="Basic and acidic residues" evidence="7">
    <location>
        <begin position="434"/>
        <end position="451"/>
    </location>
</feature>
<keyword evidence="12" id="KW-1185">Reference proteome</keyword>
<keyword evidence="3 9" id="KW-0732">Signal</keyword>
<feature type="compositionally biased region" description="Basic and acidic residues" evidence="7">
    <location>
        <begin position="547"/>
        <end position="558"/>
    </location>
</feature>
<feature type="domain" description="EGF-like" evidence="10">
    <location>
        <begin position="317"/>
        <end position="356"/>
    </location>
</feature>
<dbReference type="InterPro" id="IPR000742">
    <property type="entry name" value="EGF"/>
</dbReference>
<feature type="signal peptide" evidence="9">
    <location>
        <begin position="1"/>
        <end position="31"/>
    </location>
</feature>
<feature type="disulfide bond" evidence="6">
    <location>
        <begin position="385"/>
        <end position="394"/>
    </location>
</feature>
<feature type="compositionally biased region" description="Basic and acidic residues" evidence="7">
    <location>
        <begin position="689"/>
        <end position="708"/>
    </location>
</feature>
<feature type="disulfide bond" evidence="6">
    <location>
        <begin position="272"/>
        <end position="281"/>
    </location>
</feature>
<feature type="region of interest" description="Disordered" evidence="7">
    <location>
        <begin position="431"/>
        <end position="451"/>
    </location>
</feature>
<feature type="domain" description="EGF-like" evidence="10">
    <location>
        <begin position="358"/>
        <end position="395"/>
    </location>
</feature>
<feature type="region of interest" description="Disordered" evidence="7">
    <location>
        <begin position="521"/>
        <end position="560"/>
    </location>
</feature>
<keyword evidence="8" id="KW-0812">Transmembrane</keyword>
<feature type="compositionally biased region" description="Polar residues" evidence="7">
    <location>
        <begin position="679"/>
        <end position="688"/>
    </location>
</feature>
<gene>
    <name evidence="11" type="ORF">niasHT_037473</name>
</gene>
<dbReference type="SMART" id="SM00181">
    <property type="entry name" value="EGF"/>
    <property type="match status" value="5"/>
</dbReference>
<evidence type="ECO:0000256" key="4">
    <source>
        <dbReference type="ARBA" id="ARBA00022737"/>
    </source>
</evidence>
<dbReference type="PANTHER" id="PTHR14949">
    <property type="entry name" value="EGF-LIKE-DOMAIN, MULTIPLE 7, 8"/>
    <property type="match status" value="1"/>
</dbReference>
<feature type="compositionally biased region" description="Acidic residues" evidence="7">
    <location>
        <begin position="753"/>
        <end position="766"/>
    </location>
</feature>
<dbReference type="PANTHER" id="PTHR14949:SF56">
    <property type="entry name" value="EGF-LIKE-DOMAIN, MULTIPLE 7"/>
    <property type="match status" value="1"/>
</dbReference>
<feature type="compositionally biased region" description="Basic and acidic residues" evidence="7">
    <location>
        <begin position="728"/>
        <end position="741"/>
    </location>
</feature>
<evidence type="ECO:0000259" key="10">
    <source>
        <dbReference type="PROSITE" id="PS50026"/>
    </source>
</evidence>
<protein>
    <recommendedName>
        <fullName evidence="10">EGF-like domain-containing protein</fullName>
    </recommendedName>
</protein>
<evidence type="ECO:0000256" key="8">
    <source>
        <dbReference type="SAM" id="Phobius"/>
    </source>
</evidence>
<feature type="disulfide bond" evidence="6">
    <location>
        <begin position="254"/>
        <end position="264"/>
    </location>
</feature>
<evidence type="ECO:0000256" key="2">
    <source>
        <dbReference type="ARBA" id="ARBA00022536"/>
    </source>
</evidence>
<evidence type="ECO:0000313" key="12">
    <source>
        <dbReference type="Proteomes" id="UP001620626"/>
    </source>
</evidence>
<evidence type="ECO:0000256" key="5">
    <source>
        <dbReference type="ARBA" id="ARBA00023157"/>
    </source>
</evidence>
<evidence type="ECO:0000313" key="11">
    <source>
        <dbReference type="EMBL" id="KAL3081005.1"/>
    </source>
</evidence>
<dbReference type="Pfam" id="PF12661">
    <property type="entry name" value="hEGF"/>
    <property type="match status" value="1"/>
</dbReference>
<dbReference type="AlphaFoldDB" id="A0ABD2IT62"/>
<keyword evidence="2 6" id="KW-0245">EGF-like domain</keyword>
<dbReference type="FunFam" id="2.10.25.10:FF:000063">
    <property type="entry name" value="Slit guidance ligand 2"/>
    <property type="match status" value="1"/>
</dbReference>
<evidence type="ECO:0000256" key="3">
    <source>
        <dbReference type="ARBA" id="ARBA00022729"/>
    </source>
</evidence>
<comment type="caution">
    <text evidence="6">Lacks conserved residue(s) required for the propagation of feature annotation.</text>
</comment>
<dbReference type="PROSITE" id="PS50026">
    <property type="entry name" value="EGF_3"/>
    <property type="match status" value="3"/>
</dbReference>
<dbReference type="EMBL" id="JBICBT010001143">
    <property type="protein sequence ID" value="KAL3081005.1"/>
    <property type="molecule type" value="Genomic_DNA"/>
</dbReference>
<feature type="transmembrane region" description="Helical" evidence="8">
    <location>
        <begin position="462"/>
        <end position="488"/>
    </location>
</feature>
<accession>A0ABD2IT62</accession>
<feature type="disulfide bond" evidence="6">
    <location>
        <begin position="346"/>
        <end position="355"/>
    </location>
</feature>
<evidence type="ECO:0000256" key="6">
    <source>
        <dbReference type="PROSITE-ProRule" id="PRU00076"/>
    </source>
</evidence>
<dbReference type="CDD" id="cd00054">
    <property type="entry name" value="EGF_CA"/>
    <property type="match status" value="2"/>
</dbReference>
<keyword evidence="4" id="KW-0677">Repeat</keyword>
<feature type="region of interest" description="Disordered" evidence="7">
    <location>
        <begin position="574"/>
        <end position="633"/>
    </location>
</feature>
<feature type="compositionally biased region" description="Low complexity" evidence="7">
    <location>
        <begin position="596"/>
        <end position="614"/>
    </location>
</feature>
<evidence type="ECO:0000256" key="7">
    <source>
        <dbReference type="SAM" id="MobiDB-lite"/>
    </source>
</evidence>
<sequence length="766" mass="82523">MTFIGATERRLSFPLLLKLLALFLTFHRLNGAGQIDLTIRHLTLRRAPAGCCSQNSASPIPPLSNCMPNSANFEHGGSDCALLFRLCVSSAVDHLSVSPFGTLSHRRNCDIVSHNFSAFVRNARPFDSADRTFVADSPLGVVLRRRFDFSSPLTANVSVHLSVLSANNKLLLFSRFSSQMPSPAEGENAQTFQYINYGNVLIFQLRAKCADGSVGPKCTEICTPPKAGDHYFCAADGMRCVPGWGGTRCLQPICEQKCANGGRCLRPNHCECLSGWTGERCDQCIPKKGCQNGFCTDEQPGSCVCLPNWTGSNCDVLVNKCLQKPCKNGGLCTTDGANGNFFRCICPAGFTGRDCAISFANCKNATCAAQNQHCVPLENGFTCVCLPGFSGPNCALPQTNGGRGEGLAKESGPTNDDNLRKHLLGTFSHLPTQSEKDLPTEQKAKSKQILEQKRDSGEMNKIYILIFNGICIVFFLLFGLCVLCNCVVRKVKFHHGTEEKKKKPTVSRLISVVAPGGFSSNAKNSMAMKKSEENGGNTPLFQSKRKNSVDAKKSEGRRTGKSFKSLVVRAMAASREEMPQGAADVERQQSVSADTAAGGASPPSAGVSFASGAPPDRPSAAQRCPPSDSRRTSAVSSFCSQSSTSAGRFCSSSASSLCSAASQSDDSFDSNENDKKSNEIANSGTMNDQNDRHNHCQRKPWDSNERTNDSIPGNGRGNDRGGQAVTERTGDEQHKRTDWRRNGGRIKAVGDGEGAEEGEEDEVIFL</sequence>
<comment type="caution">
    <text evidence="11">The sequence shown here is derived from an EMBL/GenBank/DDBJ whole genome shotgun (WGS) entry which is preliminary data.</text>
</comment>
<dbReference type="PROSITE" id="PS00022">
    <property type="entry name" value="EGF_1"/>
    <property type="match status" value="4"/>
</dbReference>
<reference evidence="11 12" key="1">
    <citation type="submission" date="2024-10" db="EMBL/GenBank/DDBJ databases">
        <authorList>
            <person name="Kim D."/>
        </authorList>
    </citation>
    <scope>NUCLEOTIDE SEQUENCE [LARGE SCALE GENOMIC DNA]</scope>
    <source>
        <strain evidence="11">BH-2024</strain>
    </source>
</reference>
<evidence type="ECO:0000256" key="9">
    <source>
        <dbReference type="SAM" id="SignalP"/>
    </source>
</evidence>
<dbReference type="Pfam" id="PF00008">
    <property type="entry name" value="EGF"/>
    <property type="match status" value="1"/>
</dbReference>
<keyword evidence="1" id="KW-0217">Developmental protein</keyword>
<dbReference type="PROSITE" id="PS01186">
    <property type="entry name" value="EGF_2"/>
    <property type="match status" value="2"/>
</dbReference>
<dbReference type="Pfam" id="PF01414">
    <property type="entry name" value="DSL"/>
    <property type="match status" value="1"/>
</dbReference>
<feature type="region of interest" description="Disordered" evidence="7">
    <location>
        <begin position="660"/>
        <end position="766"/>
    </location>
</feature>
<dbReference type="SUPFAM" id="SSF57196">
    <property type="entry name" value="EGF/Laminin"/>
    <property type="match status" value="2"/>
</dbReference>
<dbReference type="InterPro" id="IPR050969">
    <property type="entry name" value="Dev_Signal_Modulators"/>
</dbReference>
<evidence type="ECO:0000256" key="1">
    <source>
        <dbReference type="ARBA" id="ARBA00022473"/>
    </source>
</evidence>
<feature type="domain" description="EGF-like" evidence="10">
    <location>
        <begin position="250"/>
        <end position="282"/>
    </location>
</feature>
<feature type="chain" id="PRO_5044843779" description="EGF-like domain-containing protein" evidence="9">
    <location>
        <begin position="32"/>
        <end position="766"/>
    </location>
</feature>
<keyword evidence="5 6" id="KW-1015">Disulfide bond</keyword>
<dbReference type="Proteomes" id="UP001620626">
    <property type="component" value="Unassembled WGS sequence"/>
</dbReference>
<keyword evidence="8" id="KW-1133">Transmembrane helix</keyword>